<dbReference type="Proteomes" id="UP000887568">
    <property type="component" value="Unplaced"/>
</dbReference>
<evidence type="ECO:0000256" key="5">
    <source>
        <dbReference type="ARBA" id="ARBA00022825"/>
    </source>
</evidence>
<dbReference type="SMART" id="SM00020">
    <property type="entry name" value="Tryp_SPc"/>
    <property type="match status" value="1"/>
</dbReference>
<keyword evidence="6" id="KW-1015">Disulfide bond</keyword>
<evidence type="ECO:0000256" key="8">
    <source>
        <dbReference type="SAM" id="SignalP"/>
    </source>
</evidence>
<keyword evidence="5" id="KW-0720">Serine protease</keyword>
<sequence>MNRLLLVFFAVAITAVPVSGSRLAPRIVGGTKVTEGTRPSYIVYVGLGYSDLRDVDGTQVIKSKRVINHPDFDFFTNWNDIALIELPEEVELTDKIQTIPINRYDVAPGTKLMISGWGAISSNPEVYPYRMRQAIVDAFDRETCKNIYLGILKDITEDMICAQAEEGGKDKCLADSGGPIVSHFDQAGGEVLQGLISWGHGCDSEYPSVYTRVGSYCDWFAQVTKGDVTCQ</sequence>
<dbReference type="GO" id="GO:0005615">
    <property type="term" value="C:extracellular space"/>
    <property type="evidence" value="ECO:0007669"/>
    <property type="project" value="TreeGrafter"/>
</dbReference>
<dbReference type="InterPro" id="IPR050127">
    <property type="entry name" value="Serine_Proteases_S1"/>
</dbReference>
<dbReference type="GO" id="GO:0006508">
    <property type="term" value="P:proteolysis"/>
    <property type="evidence" value="ECO:0007669"/>
    <property type="project" value="UniProtKB-KW"/>
</dbReference>
<dbReference type="GeneID" id="119744306"/>
<evidence type="ECO:0000256" key="7">
    <source>
        <dbReference type="ARBA" id="ARBA00024195"/>
    </source>
</evidence>
<dbReference type="PANTHER" id="PTHR24264">
    <property type="entry name" value="TRYPSIN-RELATED"/>
    <property type="match status" value="1"/>
</dbReference>
<dbReference type="GO" id="GO:0004252">
    <property type="term" value="F:serine-type endopeptidase activity"/>
    <property type="evidence" value="ECO:0007669"/>
    <property type="project" value="InterPro"/>
</dbReference>
<dbReference type="OMA" id="WIAETAN"/>
<organism evidence="10 11">
    <name type="scientific">Patiria miniata</name>
    <name type="common">Bat star</name>
    <name type="synonym">Asterina miniata</name>
    <dbReference type="NCBI Taxonomy" id="46514"/>
    <lineage>
        <taxon>Eukaryota</taxon>
        <taxon>Metazoa</taxon>
        <taxon>Echinodermata</taxon>
        <taxon>Eleutherozoa</taxon>
        <taxon>Asterozoa</taxon>
        <taxon>Asteroidea</taxon>
        <taxon>Valvatacea</taxon>
        <taxon>Valvatida</taxon>
        <taxon>Asterinidae</taxon>
        <taxon>Patiria</taxon>
    </lineage>
</organism>
<dbReference type="RefSeq" id="XP_038076103.1">
    <property type="nucleotide sequence ID" value="XM_038220175.1"/>
</dbReference>
<dbReference type="EnsemblMetazoa" id="XM_038220175.1">
    <property type="protein sequence ID" value="XP_038076103.1"/>
    <property type="gene ID" value="LOC119744306"/>
</dbReference>
<evidence type="ECO:0000256" key="4">
    <source>
        <dbReference type="ARBA" id="ARBA00022801"/>
    </source>
</evidence>
<dbReference type="FunFam" id="2.40.10.10:FF:000002">
    <property type="entry name" value="Transmembrane protease serine"/>
    <property type="match status" value="1"/>
</dbReference>
<dbReference type="InterPro" id="IPR001314">
    <property type="entry name" value="Peptidase_S1A"/>
</dbReference>
<feature type="signal peptide" evidence="8">
    <location>
        <begin position="1"/>
        <end position="20"/>
    </location>
</feature>
<dbReference type="PANTHER" id="PTHR24264:SF65">
    <property type="entry name" value="SRCR DOMAIN-CONTAINING PROTEIN"/>
    <property type="match status" value="1"/>
</dbReference>
<evidence type="ECO:0000313" key="11">
    <source>
        <dbReference type="Proteomes" id="UP000887568"/>
    </source>
</evidence>
<dbReference type="OrthoDB" id="10059102at2759"/>
<evidence type="ECO:0000259" key="9">
    <source>
        <dbReference type="PROSITE" id="PS50240"/>
    </source>
</evidence>
<evidence type="ECO:0000313" key="10">
    <source>
        <dbReference type="EnsemblMetazoa" id="XP_038076103.1"/>
    </source>
</evidence>
<comment type="similarity">
    <text evidence="7">Belongs to the peptidase S1 family. CLIP subfamily.</text>
</comment>
<dbReference type="SUPFAM" id="SSF50494">
    <property type="entry name" value="Trypsin-like serine proteases"/>
    <property type="match status" value="1"/>
</dbReference>
<dbReference type="CDD" id="cd00190">
    <property type="entry name" value="Tryp_SPc"/>
    <property type="match status" value="1"/>
</dbReference>
<dbReference type="Gene3D" id="2.40.10.10">
    <property type="entry name" value="Trypsin-like serine proteases"/>
    <property type="match status" value="2"/>
</dbReference>
<evidence type="ECO:0000256" key="2">
    <source>
        <dbReference type="ARBA" id="ARBA00022525"/>
    </source>
</evidence>
<feature type="domain" description="Peptidase S1" evidence="9">
    <location>
        <begin position="45"/>
        <end position="225"/>
    </location>
</feature>
<name>A0A914BII7_PATMI</name>
<accession>A0A914BII7</accession>
<dbReference type="InterPro" id="IPR001254">
    <property type="entry name" value="Trypsin_dom"/>
</dbReference>
<keyword evidence="3" id="KW-0645">Protease</keyword>
<reference evidence="10" key="1">
    <citation type="submission" date="2022-11" db="UniProtKB">
        <authorList>
            <consortium name="EnsemblMetazoa"/>
        </authorList>
    </citation>
    <scope>IDENTIFICATION</scope>
</reference>
<dbReference type="AlphaFoldDB" id="A0A914BII7"/>
<comment type="subcellular location">
    <subcellularLocation>
        <location evidence="1">Secreted</location>
    </subcellularLocation>
</comment>
<evidence type="ECO:0000256" key="3">
    <source>
        <dbReference type="ARBA" id="ARBA00022670"/>
    </source>
</evidence>
<evidence type="ECO:0000256" key="1">
    <source>
        <dbReference type="ARBA" id="ARBA00004613"/>
    </source>
</evidence>
<keyword evidence="4" id="KW-0378">Hydrolase</keyword>
<dbReference type="InterPro" id="IPR009003">
    <property type="entry name" value="Peptidase_S1_PA"/>
</dbReference>
<keyword evidence="2" id="KW-0964">Secreted</keyword>
<protein>
    <recommendedName>
        <fullName evidence="9">Peptidase S1 domain-containing protein</fullName>
    </recommendedName>
</protein>
<proteinExistence type="inferred from homology"/>
<dbReference type="PRINTS" id="PR00722">
    <property type="entry name" value="CHYMOTRYPSIN"/>
</dbReference>
<dbReference type="PROSITE" id="PS50240">
    <property type="entry name" value="TRYPSIN_DOM"/>
    <property type="match status" value="1"/>
</dbReference>
<evidence type="ECO:0000256" key="6">
    <source>
        <dbReference type="ARBA" id="ARBA00023157"/>
    </source>
</evidence>
<feature type="chain" id="PRO_5037410961" description="Peptidase S1 domain-containing protein" evidence="8">
    <location>
        <begin position="21"/>
        <end position="231"/>
    </location>
</feature>
<keyword evidence="8" id="KW-0732">Signal</keyword>
<dbReference type="InterPro" id="IPR043504">
    <property type="entry name" value="Peptidase_S1_PA_chymotrypsin"/>
</dbReference>
<keyword evidence="11" id="KW-1185">Reference proteome</keyword>
<dbReference type="Pfam" id="PF00089">
    <property type="entry name" value="Trypsin"/>
    <property type="match status" value="1"/>
</dbReference>